<dbReference type="RefSeq" id="XP_004254011.1">
    <property type="nucleotide sequence ID" value="XM_004253963.1"/>
</dbReference>
<dbReference type="VEuPathDB" id="AmoebaDB:EIN_094670"/>
<protein>
    <submittedName>
        <fullName evidence="1">Uncharacterized protein</fullName>
    </submittedName>
</protein>
<keyword evidence="2" id="KW-1185">Reference proteome</keyword>
<gene>
    <name evidence="1" type="ORF">EIN_094670</name>
</gene>
<reference evidence="1 2" key="1">
    <citation type="submission" date="2012-10" db="EMBL/GenBank/DDBJ databases">
        <authorList>
            <person name="Zafar N."/>
            <person name="Inman J."/>
            <person name="Hall N."/>
            <person name="Lorenzi H."/>
            <person name="Caler E."/>
        </authorList>
    </citation>
    <scope>NUCLEOTIDE SEQUENCE [LARGE SCALE GENOMIC DNA]</scope>
    <source>
        <strain evidence="1 2">IP1</strain>
    </source>
</reference>
<dbReference type="EMBL" id="KB206860">
    <property type="protein sequence ID" value="ELP87240.1"/>
    <property type="molecule type" value="Genomic_DNA"/>
</dbReference>
<accession>A0A0A1U019</accession>
<dbReference type="GeneID" id="14886358"/>
<dbReference type="KEGG" id="eiv:EIN_094670"/>
<name>A0A0A1U019_ENTIV</name>
<dbReference type="AlphaFoldDB" id="A0A0A1U019"/>
<dbReference type="OMA" id="MEDTIHY"/>
<dbReference type="Proteomes" id="UP000014680">
    <property type="component" value="Unassembled WGS sequence"/>
</dbReference>
<dbReference type="OrthoDB" id="28565at2759"/>
<evidence type="ECO:0000313" key="1">
    <source>
        <dbReference type="EMBL" id="ELP87240.1"/>
    </source>
</evidence>
<evidence type="ECO:0000313" key="2">
    <source>
        <dbReference type="Proteomes" id="UP000014680"/>
    </source>
</evidence>
<proteinExistence type="predicted"/>
<sequence>MSKHGKSRLELFYMMSVGMYIPDFDTMKLFCAVSKSCKDALHALKINPNMEDTIHYRSIMTIKERQEFFKKELAFFEKTETLCGPFSMISKWPEADVLKYQLFSLYFDGAGSFELFSKIQPRITSLEYVSNGMFEGTDEMPLLKKFKAVFLPSPQDHTIAKIQKMVSGKGLKNLESFVVVCYDSVSKFFPLVKDCATAHPECKIGVLVKGSVGEADYMKFQPYAYVLTTSPEAMFYGVIEKELRVVLSKK</sequence>
<organism evidence="1 2">
    <name type="scientific">Entamoeba invadens IP1</name>
    <dbReference type="NCBI Taxonomy" id="370355"/>
    <lineage>
        <taxon>Eukaryota</taxon>
        <taxon>Amoebozoa</taxon>
        <taxon>Evosea</taxon>
        <taxon>Archamoebae</taxon>
        <taxon>Mastigamoebida</taxon>
        <taxon>Entamoebidae</taxon>
        <taxon>Entamoeba</taxon>
    </lineage>
</organism>